<gene>
    <name evidence="3" type="ORF">MLIT_10160</name>
</gene>
<evidence type="ECO:0000256" key="1">
    <source>
        <dbReference type="SAM" id="MobiDB-lite"/>
    </source>
</evidence>
<dbReference type="EMBL" id="AP022586">
    <property type="protein sequence ID" value="BBY15424.1"/>
    <property type="molecule type" value="Genomic_DNA"/>
</dbReference>
<feature type="region of interest" description="Disordered" evidence="1">
    <location>
        <begin position="50"/>
        <end position="138"/>
    </location>
</feature>
<evidence type="ECO:0000256" key="2">
    <source>
        <dbReference type="SAM" id="Phobius"/>
    </source>
</evidence>
<protein>
    <recommendedName>
        <fullName evidence="5">Transmembrane protein</fullName>
    </recommendedName>
</protein>
<feature type="compositionally biased region" description="Low complexity" evidence="1">
    <location>
        <begin position="54"/>
        <end position="66"/>
    </location>
</feature>
<sequence>MLIIALVLAVVGLAALVTAVVTGNALIAWVCIAASVVGVVLLIIDAVRERSRGGRSAATGSAAAGDSRADDAETTGDFDADYPDEPEGAESFALDSDADFDADTRAVPYDERHEDQVGADHPGADHPGADHPEEPTTR</sequence>
<keyword evidence="2" id="KW-1133">Transmembrane helix</keyword>
<keyword evidence="2" id="KW-0812">Transmembrane</keyword>
<reference evidence="3 4" key="1">
    <citation type="journal article" date="2019" name="Emerg. Microbes Infect.">
        <title>Comprehensive subspecies identification of 175 nontuberculous mycobacteria species based on 7547 genomic profiles.</title>
        <authorList>
            <person name="Matsumoto Y."/>
            <person name="Kinjo T."/>
            <person name="Motooka D."/>
            <person name="Nabeya D."/>
            <person name="Jung N."/>
            <person name="Uechi K."/>
            <person name="Horii T."/>
            <person name="Iida T."/>
            <person name="Fujita J."/>
            <person name="Nakamura S."/>
        </authorList>
    </citation>
    <scope>NUCLEOTIDE SEQUENCE [LARGE SCALE GENOMIC DNA]</scope>
    <source>
        <strain evidence="3 4">JCM 17423</strain>
    </source>
</reference>
<feature type="transmembrane region" description="Helical" evidence="2">
    <location>
        <begin position="27"/>
        <end position="47"/>
    </location>
</feature>
<accession>A0AAD1IHN8</accession>
<feature type="compositionally biased region" description="Acidic residues" evidence="1">
    <location>
        <begin position="72"/>
        <end position="88"/>
    </location>
</feature>
<name>A0AAD1IHN8_9MYCO</name>
<dbReference type="RefSeq" id="WP_134060582.1">
    <property type="nucleotide sequence ID" value="NZ_AP022586.1"/>
</dbReference>
<dbReference type="AlphaFoldDB" id="A0AAD1IHN8"/>
<organism evidence="3 4">
    <name type="scientific">Mycolicibacterium litorale</name>
    <dbReference type="NCBI Taxonomy" id="758802"/>
    <lineage>
        <taxon>Bacteria</taxon>
        <taxon>Bacillati</taxon>
        <taxon>Actinomycetota</taxon>
        <taxon>Actinomycetes</taxon>
        <taxon>Mycobacteriales</taxon>
        <taxon>Mycobacteriaceae</taxon>
        <taxon>Mycolicibacterium</taxon>
    </lineage>
</organism>
<dbReference type="Proteomes" id="UP000466607">
    <property type="component" value="Chromosome"/>
</dbReference>
<evidence type="ECO:0000313" key="3">
    <source>
        <dbReference type="EMBL" id="BBY15424.1"/>
    </source>
</evidence>
<evidence type="ECO:0000313" key="4">
    <source>
        <dbReference type="Proteomes" id="UP000466607"/>
    </source>
</evidence>
<keyword evidence="4" id="KW-1185">Reference proteome</keyword>
<feature type="compositionally biased region" description="Basic and acidic residues" evidence="1">
    <location>
        <begin position="102"/>
        <end position="138"/>
    </location>
</feature>
<evidence type="ECO:0008006" key="5">
    <source>
        <dbReference type="Google" id="ProtNLM"/>
    </source>
</evidence>
<keyword evidence="2" id="KW-0472">Membrane</keyword>
<proteinExistence type="predicted"/>